<dbReference type="EMBL" id="CP111014">
    <property type="protein sequence ID" value="WAQ98586.1"/>
    <property type="molecule type" value="Genomic_DNA"/>
</dbReference>
<dbReference type="CDD" id="cd01671">
    <property type="entry name" value="CARD"/>
    <property type="match status" value="2"/>
</dbReference>
<gene>
    <name evidence="3" type="ORF">MAR_022959</name>
</gene>
<dbReference type="InterPro" id="IPR011029">
    <property type="entry name" value="DEATH-like_dom_sf"/>
</dbReference>
<name>A0ABY7DPT8_MYAAR</name>
<feature type="region of interest" description="Disordered" evidence="1">
    <location>
        <begin position="237"/>
        <end position="260"/>
    </location>
</feature>
<evidence type="ECO:0000259" key="2">
    <source>
        <dbReference type="PROSITE" id="PS50209"/>
    </source>
</evidence>
<dbReference type="PROSITE" id="PS50209">
    <property type="entry name" value="CARD"/>
    <property type="match status" value="2"/>
</dbReference>
<feature type="domain" description="CARD" evidence="2">
    <location>
        <begin position="1"/>
        <end position="91"/>
    </location>
</feature>
<dbReference type="PANTHER" id="PTHR15034">
    <property type="entry name" value="DEATH DOMAIN-CONTAINING PROTEIN CRADD"/>
    <property type="match status" value="1"/>
</dbReference>
<dbReference type="Gene3D" id="1.10.533.10">
    <property type="entry name" value="Death Domain, Fas"/>
    <property type="match status" value="2"/>
</dbReference>
<proteinExistence type="predicted"/>
<evidence type="ECO:0000313" key="4">
    <source>
        <dbReference type="Proteomes" id="UP001164746"/>
    </source>
</evidence>
<dbReference type="SMART" id="SM00114">
    <property type="entry name" value="CARD"/>
    <property type="match status" value="1"/>
</dbReference>
<dbReference type="SUPFAM" id="SSF47986">
    <property type="entry name" value="DEATH domain"/>
    <property type="match status" value="2"/>
</dbReference>
<accession>A0ABY7DPT8</accession>
<dbReference type="Pfam" id="PF00619">
    <property type="entry name" value="CARD"/>
    <property type="match status" value="2"/>
</dbReference>
<evidence type="ECO:0000256" key="1">
    <source>
        <dbReference type="SAM" id="MobiDB-lite"/>
    </source>
</evidence>
<reference evidence="3" key="1">
    <citation type="submission" date="2022-11" db="EMBL/GenBank/DDBJ databases">
        <title>Centuries of genome instability and evolution in soft-shell clam transmissible cancer (bioRxiv).</title>
        <authorList>
            <person name="Hart S.F.M."/>
            <person name="Yonemitsu M.A."/>
            <person name="Giersch R.M."/>
            <person name="Beal B.F."/>
            <person name="Arriagada G."/>
            <person name="Davis B.W."/>
            <person name="Ostrander E.A."/>
            <person name="Goff S.P."/>
            <person name="Metzger M.J."/>
        </authorList>
    </citation>
    <scope>NUCLEOTIDE SEQUENCE</scope>
    <source>
        <strain evidence="3">MELC-2E11</strain>
        <tissue evidence="3">Siphon/mantle</tissue>
    </source>
</reference>
<evidence type="ECO:0000313" key="3">
    <source>
        <dbReference type="EMBL" id="WAQ98586.1"/>
    </source>
</evidence>
<dbReference type="InterPro" id="IPR001315">
    <property type="entry name" value="CARD"/>
</dbReference>
<keyword evidence="4" id="KW-1185">Reference proteome</keyword>
<organism evidence="3 4">
    <name type="scientific">Mya arenaria</name>
    <name type="common">Soft-shell clam</name>
    <dbReference type="NCBI Taxonomy" id="6604"/>
    <lineage>
        <taxon>Eukaryota</taxon>
        <taxon>Metazoa</taxon>
        <taxon>Spiralia</taxon>
        <taxon>Lophotrochozoa</taxon>
        <taxon>Mollusca</taxon>
        <taxon>Bivalvia</taxon>
        <taxon>Autobranchia</taxon>
        <taxon>Heteroconchia</taxon>
        <taxon>Euheterodonta</taxon>
        <taxon>Imparidentia</taxon>
        <taxon>Neoheterodontei</taxon>
        <taxon>Myida</taxon>
        <taxon>Myoidea</taxon>
        <taxon>Myidae</taxon>
        <taxon>Mya</taxon>
    </lineage>
</organism>
<feature type="domain" description="CARD" evidence="2">
    <location>
        <begin position="160"/>
        <end position="234"/>
    </location>
</feature>
<dbReference type="InterPro" id="IPR037939">
    <property type="entry name" value="CRADD"/>
</dbReference>
<dbReference type="PANTHER" id="PTHR15034:SF5">
    <property type="entry name" value="DEATH DOMAIN-CONTAINING PROTEIN CRADD"/>
    <property type="match status" value="1"/>
</dbReference>
<protein>
    <recommendedName>
        <fullName evidence="2">CARD domain-containing protein</fullName>
    </recommendedName>
</protein>
<feature type="compositionally biased region" description="Basic and acidic residues" evidence="1">
    <location>
        <begin position="245"/>
        <end position="260"/>
    </location>
</feature>
<dbReference type="Proteomes" id="UP001164746">
    <property type="component" value="Chromosome 3"/>
</dbReference>
<sequence>MDEEQVHRLRENRVKIVNDLEPCGRVLDTLFEEGILTENDVELVSSAGTRKERCHALLAVLPSRGPVAYGSFQKALSTGNYEFLATQLSIENEKLTLEADFRSSMTKDKLGISKYSRRHRNNEGTVKCESCLKKITEIENSAIFSKSGLFTIIEIHCCLLLDNIEPNDLIDHLFQEHILTADDIDAVCSCLTRRQRCEQLFRLLLVKEDDVVTSLKRALTKKYSYIVQTIETRSEQQKVSTTDDLENRTDNSGRESRERRYEVHRTRVKAHFGCEKTGIEQLKDLQRIETDISDGATVVDSAIIHMTPLIIMKQSHEQRKLYKPEKAKCEHICKQVISIKTEKPKQRLQVAFNYLSTLINQGEYTKFEDTTTQLRVRFPKHYDLMCILGYLQASRDLFKTDFDSAKRRINDTMALVPKSSNPRYLTLELITAKTRMYLTQKKMEKLKTTLEEAMMIMETDPLGCTGRAAGWLFINHARNMTAQLSYLNLSKPGAFNVYNGIFNTAKTSFLRSMTNFKRDGGNDGPFGFGFALCRLVILLLRCGDNGLTMGLIKPPDNDIISAEKYMRHLEDSDIPITKILEMQLRLAKCDYVFHRSHLTRAFEHATEAYNLATTMNLLEFTEHAHNRMSFLKSKQSITGPDDDISEEDVHRILFEDSTSEGEIHPREYILSS</sequence>